<keyword evidence="4 7" id="KW-0378">Hydrolase</keyword>
<evidence type="ECO:0000256" key="8">
    <source>
        <dbReference type="RuleBase" id="RU003355"/>
    </source>
</evidence>
<dbReference type="Proteomes" id="UP000717515">
    <property type="component" value="Unassembled WGS sequence"/>
</dbReference>
<feature type="non-terminal residue" evidence="12">
    <location>
        <position position="1"/>
    </location>
</feature>
<reference evidence="12" key="1">
    <citation type="submission" date="2021-07" db="EMBL/GenBank/DDBJ databases">
        <title>Draft genome of Mortierella alpina, strain LL118, isolated from an aspen leaf litter sample.</title>
        <authorList>
            <person name="Yang S."/>
            <person name="Vinatzer B.A."/>
        </authorList>
    </citation>
    <scope>NUCLEOTIDE SEQUENCE</scope>
    <source>
        <strain evidence="12">LL118</strain>
    </source>
</reference>
<dbReference type="InterPro" id="IPR023828">
    <property type="entry name" value="Peptidase_S8_Ser-AS"/>
</dbReference>
<dbReference type="PANTHER" id="PTHR43806">
    <property type="entry name" value="PEPTIDASE S8"/>
    <property type="match status" value="1"/>
</dbReference>
<keyword evidence="5 7" id="KW-0720">Serine protease</keyword>
<evidence type="ECO:0000256" key="7">
    <source>
        <dbReference type="PROSITE-ProRule" id="PRU01240"/>
    </source>
</evidence>
<dbReference type="InterPro" id="IPR036852">
    <property type="entry name" value="Peptidase_S8/S53_dom_sf"/>
</dbReference>
<dbReference type="CDD" id="cd07489">
    <property type="entry name" value="Peptidases_S8_5"/>
    <property type="match status" value="1"/>
</dbReference>
<dbReference type="SUPFAM" id="SSF52025">
    <property type="entry name" value="PA domain"/>
    <property type="match status" value="1"/>
</dbReference>
<dbReference type="GO" id="GO:0016020">
    <property type="term" value="C:membrane"/>
    <property type="evidence" value="ECO:0007669"/>
    <property type="project" value="InterPro"/>
</dbReference>
<evidence type="ECO:0000256" key="5">
    <source>
        <dbReference type="ARBA" id="ARBA00022825"/>
    </source>
</evidence>
<evidence type="ECO:0000313" key="12">
    <source>
        <dbReference type="EMBL" id="KAG9322343.1"/>
    </source>
</evidence>
<sequence length="888" mass="94995">QHHSSAIMKLATILSALAAATLVTAGKFHPIDESKVDYVPNAYIIEYNDDVRHRDAHNTFKANKVDYKIRSEFNVFNGAALTVRSGHEGEALAKIPGIKNVWRVTLHKIPKSPKSTKKATDPSVVSVHHMTGVDVLHKKHKLTGKGIKIGIIDTGIDYKHPAFAAQGSKEGCFGRYGKNCRIKYGWDFVGDDYNGVNTPQPDGDPMDCNGHGSHVAGIIGGNAMNIKVSPKPPQPFIGVAPEVTIGAYRVFGCYGTSADDVILAAMELAFNEGMDVINMSLGEDSSYKSNPTAVLADKLIARGMALSAAAGNQGTDGVWMVSDTGLSDLGTSVASFDNTYGFYHSLTYGGAVHPYAPSEAWNMAIDLPANTTLVPIFEKDGSLSDGCDEDLYDGLDVQGKVVLAFGDQSRCLSTRGSIAKNAGAVAILVQTTPVGIASMGGSYDYPFGTVEHGAGEEMVAAWRKNPKARIAWSKRPSTFTVENGGSPSVFSSFGLDGELRSKPDIAAPGGNILSTYTLADGGYTVLSGTSMASPYIAGAHALYMQAKKSKPRGDEIRKVFKNTATIASNFGSKTKASAAKQGAGMVNVLSAIMTTSSISPDHIDLLDSKHFKKSVKISIKNHGKHSQTYTLSHVPADALNSYNANNTFPLGTPVIESDYATVSFSATKVKVPAGKTVKITLNFKEPKKGKASEFPIYSGYIIATPNAKGGIPVHVPYTGLKGDVSKVPMQDTVQGFPSLMAQQDWKVVEIPAKTVFDLTDPENAELVPVIASRLGSHTPNFTIRVFDNKKKFVGYLFSSSLGRAFGWAGRVSSTSFHGKLMFSRWTWEGQVITDADPTLEPVTLPSGTYQVVVASQKKLTKGAYPADYEVFDLGKISIKTAPKPDEEE</sequence>
<evidence type="ECO:0000259" key="11">
    <source>
        <dbReference type="Pfam" id="PF06280"/>
    </source>
</evidence>
<feature type="signal peptide" evidence="9">
    <location>
        <begin position="1"/>
        <end position="25"/>
    </location>
</feature>
<evidence type="ECO:0000256" key="6">
    <source>
        <dbReference type="PIRSR" id="PIRSR615500-1"/>
    </source>
</evidence>
<feature type="chain" id="PRO_5040478747" description="Subtilisin-like protease" evidence="9">
    <location>
        <begin position="26"/>
        <end position="888"/>
    </location>
</feature>
<evidence type="ECO:0000256" key="1">
    <source>
        <dbReference type="ARBA" id="ARBA00011073"/>
    </source>
</evidence>
<dbReference type="GO" id="GO:0004252">
    <property type="term" value="F:serine-type endopeptidase activity"/>
    <property type="evidence" value="ECO:0007669"/>
    <property type="project" value="UniProtKB-UniRule"/>
</dbReference>
<dbReference type="GO" id="GO:0006508">
    <property type="term" value="P:proteolysis"/>
    <property type="evidence" value="ECO:0007669"/>
    <property type="project" value="UniProtKB-KW"/>
</dbReference>
<dbReference type="EMBL" id="JAIFTL010000152">
    <property type="protein sequence ID" value="KAG9322343.1"/>
    <property type="molecule type" value="Genomic_DNA"/>
</dbReference>
<dbReference type="GO" id="GO:0005615">
    <property type="term" value="C:extracellular space"/>
    <property type="evidence" value="ECO:0007669"/>
    <property type="project" value="TreeGrafter"/>
</dbReference>
<proteinExistence type="inferred from homology"/>
<feature type="active site" description="Charge relay system" evidence="6 7">
    <location>
        <position position="153"/>
    </location>
</feature>
<name>A0A9P8CVT6_MORAP</name>
<dbReference type="InterPro" id="IPR050131">
    <property type="entry name" value="Peptidase_S8_subtilisin-like"/>
</dbReference>
<dbReference type="PROSITE" id="PS00136">
    <property type="entry name" value="SUBTILASE_ASP"/>
    <property type="match status" value="1"/>
</dbReference>
<dbReference type="InterPro" id="IPR000209">
    <property type="entry name" value="Peptidase_S8/S53_dom"/>
</dbReference>
<protein>
    <recommendedName>
        <fullName evidence="14">Subtilisin-like protease</fullName>
    </recommendedName>
</protein>
<evidence type="ECO:0000256" key="3">
    <source>
        <dbReference type="ARBA" id="ARBA00022729"/>
    </source>
</evidence>
<keyword evidence="3 9" id="KW-0732">Signal</keyword>
<evidence type="ECO:0000256" key="4">
    <source>
        <dbReference type="ARBA" id="ARBA00022801"/>
    </source>
</evidence>
<accession>A0A9P8CVT6</accession>
<dbReference type="Gene3D" id="3.40.50.200">
    <property type="entry name" value="Peptidase S8/S53 domain"/>
    <property type="match status" value="1"/>
</dbReference>
<evidence type="ECO:0000256" key="9">
    <source>
        <dbReference type="SAM" id="SignalP"/>
    </source>
</evidence>
<dbReference type="InterPro" id="IPR015500">
    <property type="entry name" value="Peptidase_S8_subtilisin-rel"/>
</dbReference>
<evidence type="ECO:0000313" key="13">
    <source>
        <dbReference type="Proteomes" id="UP000717515"/>
    </source>
</evidence>
<evidence type="ECO:0008006" key="14">
    <source>
        <dbReference type="Google" id="ProtNLM"/>
    </source>
</evidence>
<evidence type="ECO:0000259" key="10">
    <source>
        <dbReference type="Pfam" id="PF00082"/>
    </source>
</evidence>
<dbReference type="Gene3D" id="3.50.30.30">
    <property type="match status" value="1"/>
</dbReference>
<feature type="domain" description="C5a peptidase/Subtilisin-like protease SBT2-like Fn3-like" evidence="11">
    <location>
        <begin position="607"/>
        <end position="718"/>
    </location>
</feature>
<dbReference type="Pfam" id="PF00082">
    <property type="entry name" value="Peptidase_S8"/>
    <property type="match status" value="1"/>
</dbReference>
<dbReference type="PRINTS" id="PR00723">
    <property type="entry name" value="SUBTILISIN"/>
</dbReference>
<gene>
    <name evidence="12" type="ORF">KVV02_001325</name>
</gene>
<keyword evidence="2 7" id="KW-0645">Protease</keyword>
<feature type="active site" description="Charge relay system" evidence="6 7">
    <location>
        <position position="530"/>
    </location>
</feature>
<dbReference type="InterPro" id="IPR034187">
    <property type="entry name" value="Peptidases_S8_5"/>
</dbReference>
<dbReference type="InterPro" id="IPR022398">
    <property type="entry name" value="Peptidase_S8_His-AS"/>
</dbReference>
<dbReference type="PANTHER" id="PTHR43806:SF66">
    <property type="entry name" value="SERIN ENDOPEPTIDASE"/>
    <property type="match status" value="1"/>
</dbReference>
<organism evidence="12 13">
    <name type="scientific">Mortierella alpina</name>
    <name type="common">Oleaginous fungus</name>
    <name type="synonym">Mortierella renispora</name>
    <dbReference type="NCBI Taxonomy" id="64518"/>
    <lineage>
        <taxon>Eukaryota</taxon>
        <taxon>Fungi</taxon>
        <taxon>Fungi incertae sedis</taxon>
        <taxon>Mucoromycota</taxon>
        <taxon>Mortierellomycotina</taxon>
        <taxon>Mortierellomycetes</taxon>
        <taxon>Mortierellales</taxon>
        <taxon>Mortierellaceae</taxon>
        <taxon>Mortierella</taxon>
    </lineage>
</organism>
<dbReference type="PROSITE" id="PS51892">
    <property type="entry name" value="SUBTILASE"/>
    <property type="match status" value="1"/>
</dbReference>
<feature type="domain" description="Peptidase S8/S53" evidence="10">
    <location>
        <begin position="144"/>
        <end position="582"/>
    </location>
</feature>
<comment type="similarity">
    <text evidence="1 7 8">Belongs to the peptidase S8 family.</text>
</comment>
<dbReference type="PROSITE" id="PS00137">
    <property type="entry name" value="SUBTILASE_HIS"/>
    <property type="match status" value="1"/>
</dbReference>
<dbReference type="InterPro" id="IPR023827">
    <property type="entry name" value="Peptidase_S8_Asp-AS"/>
</dbReference>
<dbReference type="Gene3D" id="2.60.40.1710">
    <property type="entry name" value="Subtilisin-like superfamily"/>
    <property type="match status" value="1"/>
</dbReference>
<dbReference type="Pfam" id="PF06280">
    <property type="entry name" value="fn3_5"/>
    <property type="match status" value="1"/>
</dbReference>
<dbReference type="AlphaFoldDB" id="A0A9P8CVT6"/>
<feature type="active site" description="Charge relay system" evidence="6 7">
    <location>
        <position position="211"/>
    </location>
</feature>
<dbReference type="SUPFAM" id="SSF52743">
    <property type="entry name" value="Subtilisin-like"/>
    <property type="match status" value="1"/>
</dbReference>
<comment type="caution">
    <text evidence="12">The sequence shown here is derived from an EMBL/GenBank/DDBJ whole genome shotgun (WGS) entry which is preliminary data.</text>
</comment>
<dbReference type="InterPro" id="IPR010435">
    <property type="entry name" value="C5a/SBT2-like_Fn3"/>
</dbReference>
<dbReference type="PROSITE" id="PS00138">
    <property type="entry name" value="SUBTILASE_SER"/>
    <property type="match status" value="1"/>
</dbReference>
<dbReference type="InterPro" id="IPR046450">
    <property type="entry name" value="PA_dom_sf"/>
</dbReference>
<evidence type="ECO:0000256" key="2">
    <source>
        <dbReference type="ARBA" id="ARBA00022670"/>
    </source>
</evidence>